<dbReference type="SUPFAM" id="SSF53187">
    <property type="entry name" value="Zn-dependent exopeptidases"/>
    <property type="match status" value="1"/>
</dbReference>
<proteinExistence type="predicted"/>
<evidence type="ECO:0000313" key="7">
    <source>
        <dbReference type="EMBL" id="VFT94792.1"/>
    </source>
</evidence>
<dbReference type="PANTHER" id="PTHR15162">
    <property type="entry name" value="ASPARTOACYLASE"/>
    <property type="match status" value="1"/>
</dbReference>
<dbReference type="GO" id="GO:0005829">
    <property type="term" value="C:cytosol"/>
    <property type="evidence" value="ECO:0007669"/>
    <property type="project" value="TreeGrafter"/>
</dbReference>
<name>A0A485L934_9STRA</name>
<evidence type="ECO:0000256" key="1">
    <source>
        <dbReference type="ARBA" id="ARBA00001947"/>
    </source>
</evidence>
<dbReference type="GO" id="GO:0046872">
    <property type="term" value="F:metal ion binding"/>
    <property type="evidence" value="ECO:0007669"/>
    <property type="project" value="UniProtKB-KW"/>
</dbReference>
<comment type="cofactor">
    <cofactor evidence="1">
        <name>Zn(2+)</name>
        <dbReference type="ChEBI" id="CHEBI:29105"/>
    </cofactor>
</comment>
<reference evidence="6" key="2">
    <citation type="submission" date="2019-06" db="EMBL/GenBank/DDBJ databases">
        <title>Genomics analysis of Aphanomyces spp. identifies a new class of oomycete effector associated with host adaptation.</title>
        <authorList>
            <person name="Gaulin E."/>
        </authorList>
    </citation>
    <scope>NUCLEOTIDE SEQUENCE</scope>
    <source>
        <strain evidence="6">CBS 578.67</strain>
    </source>
</reference>
<dbReference type="InterPro" id="IPR055438">
    <property type="entry name" value="AstE_AspA_cat"/>
</dbReference>
<dbReference type="InterPro" id="IPR050178">
    <property type="entry name" value="AspA/AstE_fam"/>
</dbReference>
<evidence type="ECO:0000313" key="6">
    <source>
        <dbReference type="EMBL" id="KAF0690566.1"/>
    </source>
</evidence>
<dbReference type="Pfam" id="PF24827">
    <property type="entry name" value="AstE_AspA_cat"/>
    <property type="match status" value="1"/>
</dbReference>
<keyword evidence="2" id="KW-0479">Metal-binding</keyword>
<gene>
    <name evidence="7" type="primary">Aste57867_18053</name>
    <name evidence="6" type="ORF">As57867_017991</name>
    <name evidence="7" type="ORF">ASTE57867_18053</name>
</gene>
<keyword evidence="8" id="KW-1185">Reference proteome</keyword>
<protein>
    <submittedName>
        <fullName evidence="7">Aste57867_18053 protein</fullName>
    </submittedName>
</protein>
<organism evidence="7 8">
    <name type="scientific">Aphanomyces stellatus</name>
    <dbReference type="NCBI Taxonomy" id="120398"/>
    <lineage>
        <taxon>Eukaryota</taxon>
        <taxon>Sar</taxon>
        <taxon>Stramenopiles</taxon>
        <taxon>Oomycota</taxon>
        <taxon>Saprolegniomycetes</taxon>
        <taxon>Saprolegniales</taxon>
        <taxon>Verrucalvaceae</taxon>
        <taxon>Aphanomyces</taxon>
    </lineage>
</organism>
<evidence type="ECO:0000256" key="2">
    <source>
        <dbReference type="ARBA" id="ARBA00022723"/>
    </source>
</evidence>
<evidence type="ECO:0000313" key="8">
    <source>
        <dbReference type="Proteomes" id="UP000332933"/>
    </source>
</evidence>
<reference evidence="7 8" key="1">
    <citation type="submission" date="2019-03" db="EMBL/GenBank/DDBJ databases">
        <authorList>
            <person name="Gaulin E."/>
            <person name="Dumas B."/>
        </authorList>
    </citation>
    <scope>NUCLEOTIDE SEQUENCE [LARGE SCALE GENOMIC DNA]</scope>
    <source>
        <strain evidence="7">CBS 568.67</strain>
    </source>
</reference>
<evidence type="ECO:0000259" key="5">
    <source>
        <dbReference type="Pfam" id="PF24827"/>
    </source>
</evidence>
<accession>A0A485L934</accession>
<keyword evidence="3" id="KW-0378">Hydrolase</keyword>
<evidence type="ECO:0000256" key="3">
    <source>
        <dbReference type="ARBA" id="ARBA00022801"/>
    </source>
</evidence>
<keyword evidence="4" id="KW-0862">Zinc</keyword>
<dbReference type="Gene3D" id="3.40.630.10">
    <property type="entry name" value="Zn peptidases"/>
    <property type="match status" value="1"/>
</dbReference>
<dbReference type="EMBL" id="CAADRA010006393">
    <property type="protein sequence ID" value="VFT94792.1"/>
    <property type="molecule type" value="Genomic_DNA"/>
</dbReference>
<dbReference type="OrthoDB" id="8300214at2759"/>
<dbReference type="GO" id="GO:0016788">
    <property type="term" value="F:hydrolase activity, acting on ester bonds"/>
    <property type="evidence" value="ECO:0007669"/>
    <property type="project" value="InterPro"/>
</dbReference>
<dbReference type="AlphaFoldDB" id="A0A485L934"/>
<dbReference type="Proteomes" id="UP000332933">
    <property type="component" value="Unassembled WGS sequence"/>
</dbReference>
<dbReference type="PANTHER" id="PTHR15162:SF7">
    <property type="entry name" value="SUCCINYLGLUTAMATE DESUCCINYLASE"/>
    <property type="match status" value="1"/>
</dbReference>
<feature type="domain" description="Succinylglutamate desuccinylase/Aspartoacylase catalytic" evidence="5">
    <location>
        <begin position="21"/>
        <end position="125"/>
    </location>
</feature>
<sequence>MASFREVGHCIWQAVGKVPHGKHVTILGGVHGNELTGVQVVEQLKASCPPLLVGTLTLILGNPKAIEINERGSAPHADLNRHFTIDLFNKPSSDATYEELRAKEIAPYLQNSDLVLDLHATNKPSVPFLKVAGQLSSLHYNVFRWFPCDTILHDPSFLLAGKVALTDEYTGFYGGVGMIYESGLASDVSRVPELHRSVLHILSTELSVIEHNNDLTPTPQRNVFEVTEVFRLPPSGFQWSCDRGGRNFDCVPPHAPIGVFGDGRVLQVPYESYIVFPKVPSLWKLGS</sequence>
<evidence type="ECO:0000256" key="4">
    <source>
        <dbReference type="ARBA" id="ARBA00022833"/>
    </source>
</evidence>
<dbReference type="EMBL" id="VJMH01006372">
    <property type="protein sequence ID" value="KAF0690566.1"/>
    <property type="molecule type" value="Genomic_DNA"/>
</dbReference>